<dbReference type="InterPro" id="IPR042560">
    <property type="entry name" value="Exo84_C_2"/>
</dbReference>
<proteinExistence type="inferred from homology"/>
<dbReference type="SUPFAM" id="SSF74788">
    <property type="entry name" value="Cullin repeat-like"/>
    <property type="match status" value="1"/>
</dbReference>
<keyword evidence="4" id="KW-0653">Protein transport</keyword>
<dbReference type="GO" id="GO:0000145">
    <property type="term" value="C:exocyst"/>
    <property type="evidence" value="ECO:0007669"/>
    <property type="project" value="InterPro"/>
</dbReference>
<dbReference type="InterPro" id="IPR042561">
    <property type="entry name" value="Exo84_C_1"/>
</dbReference>
<dbReference type="EMBL" id="GIBP01000873">
    <property type="protein sequence ID" value="NDV29842.1"/>
    <property type="molecule type" value="Transcribed_RNA"/>
</dbReference>
<dbReference type="InterPro" id="IPR016159">
    <property type="entry name" value="Cullin_repeat-like_dom_sf"/>
</dbReference>
<dbReference type="InterPro" id="IPR033961">
    <property type="entry name" value="Exo84"/>
</dbReference>
<dbReference type="Pfam" id="PF08700">
    <property type="entry name" value="VPS51_Exo84_N"/>
    <property type="match status" value="1"/>
</dbReference>
<evidence type="ECO:0000256" key="2">
    <source>
        <dbReference type="ARBA" id="ARBA00022448"/>
    </source>
</evidence>
<keyword evidence="3" id="KW-0268">Exocytosis</keyword>
<name>A0A6B2KYS5_9EUKA</name>
<dbReference type="Gene3D" id="1.20.58.1220">
    <property type="entry name" value="Exo84p, C-terminal helical domain"/>
    <property type="match status" value="1"/>
</dbReference>
<dbReference type="Pfam" id="PF16528">
    <property type="entry name" value="Exo84_C"/>
    <property type="match status" value="1"/>
</dbReference>
<comment type="similarity">
    <text evidence="1">Belongs to the EXO84 family.</text>
</comment>
<evidence type="ECO:0000259" key="5">
    <source>
        <dbReference type="Pfam" id="PF16528"/>
    </source>
</evidence>
<evidence type="ECO:0000256" key="3">
    <source>
        <dbReference type="ARBA" id="ARBA00022483"/>
    </source>
</evidence>
<dbReference type="Gene3D" id="1.20.58.1210">
    <property type="entry name" value="Exo84p, N-terminal helical domain"/>
    <property type="match status" value="1"/>
</dbReference>
<evidence type="ECO:0000313" key="6">
    <source>
        <dbReference type="EMBL" id="NDV29842.1"/>
    </source>
</evidence>
<dbReference type="GO" id="GO:0006887">
    <property type="term" value="P:exocytosis"/>
    <property type="evidence" value="ECO:0007669"/>
    <property type="project" value="UniProtKB-KW"/>
</dbReference>
<evidence type="ECO:0000256" key="4">
    <source>
        <dbReference type="ARBA" id="ARBA00022927"/>
    </source>
</evidence>
<protein>
    <recommendedName>
        <fullName evidence="5">Exocyst component Exo84 C-terminal domain-containing protein</fullName>
    </recommendedName>
</protein>
<accession>A0A6B2KYS5</accession>
<keyword evidence="2" id="KW-0813">Transport</keyword>
<dbReference type="PANTHER" id="PTHR21426">
    <property type="entry name" value="EXOCYST COMPLEX COMPONENT 8"/>
    <property type="match status" value="1"/>
</dbReference>
<dbReference type="GO" id="GO:0006893">
    <property type="term" value="P:Golgi to plasma membrane transport"/>
    <property type="evidence" value="ECO:0007669"/>
    <property type="project" value="TreeGrafter"/>
</dbReference>
<dbReference type="InterPro" id="IPR032403">
    <property type="entry name" value="Exo84_C"/>
</dbReference>
<sequence>MYAEGKEKSISKRGTKHTGLVPNVTDYVVKGLALKQLLNKVRPTGSSEQEEKNISVDTEIERIAKTIPFGEDSFVAATHVNPLFESRNHDVMRRFLLGHLTKEEKKAAEDLQRSVHGNYKQFMDTSNQIELLEGDVLNLRNHLTEVNSVLKGLNAVNININKDNLTLRERSKWTGYLDNHIHWFLELPHQLDILTSERMFDEAIKNIQNASQLVITYPPLAIAESHIKEELNQRIRNLSDILLRDLQNPGIKNNESQSIINYLQALDFSSKAQEVFLETRTKKLQNDLSNLTFDGDVRVYIEELSRLVFSMIRSTSDDFKTSFNNNKNQKNNKMILSGFVVWVMKVLRQYRTKFKKHVFEIGDREDFKLMGDCFEIAKKHSMELEVKGLSLMFYLQQAFHQDLLKAIDSFHKRIETSINGQLSEEKWECRAFDGQKKITESGVFVYNVVQKFSAVIPLVHPESSDVLASTLSSILEKYLFELSTLVDTVQSRLGNRHYLGIVSNAKHLSGELLSSIIDLQVSNKLISSAEETKALQSRLHALYVDIQQQYCNYLANDIVNNPLRLDWGNTRYIMMTEEGAPSPSLKIIKLFEYLFTVASEIQKILGKDDLKAVITSILDRVLLGLSQGPFWKDEKSSTPMFSAGGISQFVIDMKYAMEASGPFLTNPSKHALTQAIERALVHYCITSKASPKSVFMDDASYKLIMKATLEKFKSLASNI</sequence>
<dbReference type="GO" id="GO:0015031">
    <property type="term" value="P:protein transport"/>
    <property type="evidence" value="ECO:0007669"/>
    <property type="project" value="UniProtKB-KW"/>
</dbReference>
<dbReference type="PANTHER" id="PTHR21426:SF12">
    <property type="entry name" value="EXOCYST COMPLEX COMPONENT 8"/>
    <property type="match status" value="1"/>
</dbReference>
<dbReference type="AlphaFoldDB" id="A0A6B2KYS5"/>
<feature type="domain" description="Exocyst component Exo84 C-terminal" evidence="5">
    <location>
        <begin position="183"/>
        <end position="391"/>
    </location>
</feature>
<organism evidence="6">
    <name type="scientific">Arcella intermedia</name>
    <dbReference type="NCBI Taxonomy" id="1963864"/>
    <lineage>
        <taxon>Eukaryota</taxon>
        <taxon>Amoebozoa</taxon>
        <taxon>Tubulinea</taxon>
        <taxon>Elardia</taxon>
        <taxon>Arcellinida</taxon>
        <taxon>Sphaerothecina</taxon>
        <taxon>Arcellidae</taxon>
        <taxon>Arcella</taxon>
    </lineage>
</organism>
<evidence type="ECO:0000256" key="1">
    <source>
        <dbReference type="ARBA" id="ARBA00007210"/>
    </source>
</evidence>
<reference evidence="6" key="1">
    <citation type="journal article" date="2020" name="J. Eukaryot. Microbiol.">
        <title>De novo Sequencing, Assembly and Annotation of the Transcriptome for the Free-Living Testate Amoeba Arcella intermedia.</title>
        <authorList>
            <person name="Ribeiro G.M."/>
            <person name="Porfirio-Sousa A.L."/>
            <person name="Maurer-Alcala X.X."/>
            <person name="Katz L.A."/>
            <person name="Lahr D.J.G."/>
        </authorList>
    </citation>
    <scope>NUCLEOTIDE SEQUENCE</scope>
</reference>